<organism evidence="3">
    <name type="scientific">Acromyrmex echinatior</name>
    <name type="common">Panamanian leafcutter ant</name>
    <name type="synonym">Acromyrmex octospinosus echinatior</name>
    <dbReference type="NCBI Taxonomy" id="103372"/>
    <lineage>
        <taxon>Eukaryota</taxon>
        <taxon>Metazoa</taxon>
        <taxon>Ecdysozoa</taxon>
        <taxon>Arthropoda</taxon>
        <taxon>Hexapoda</taxon>
        <taxon>Insecta</taxon>
        <taxon>Pterygota</taxon>
        <taxon>Neoptera</taxon>
        <taxon>Endopterygota</taxon>
        <taxon>Hymenoptera</taxon>
        <taxon>Apocrita</taxon>
        <taxon>Aculeata</taxon>
        <taxon>Formicoidea</taxon>
        <taxon>Formicidae</taxon>
        <taxon>Myrmicinae</taxon>
        <taxon>Acromyrmex</taxon>
    </lineage>
</organism>
<dbReference type="InParanoid" id="F4WDQ8"/>
<reference evidence="2" key="1">
    <citation type="submission" date="2011-02" db="EMBL/GenBank/DDBJ databases">
        <title>The genome of the leaf-cutting ant Acromyrmex echinatior suggests key adaptations to social evolution and fungus farming.</title>
        <authorList>
            <person name="Nygaard S."/>
            <person name="Zhang G."/>
        </authorList>
    </citation>
    <scope>NUCLEOTIDE SEQUENCE</scope>
</reference>
<dbReference type="GO" id="GO:0003676">
    <property type="term" value="F:nucleic acid binding"/>
    <property type="evidence" value="ECO:0007669"/>
    <property type="project" value="InterPro"/>
</dbReference>
<evidence type="ECO:0000313" key="2">
    <source>
        <dbReference type="EMBL" id="EGI67671.1"/>
    </source>
</evidence>
<dbReference type="AlphaFoldDB" id="F4WDQ8"/>
<dbReference type="Proteomes" id="UP000007755">
    <property type="component" value="Unassembled WGS sequence"/>
</dbReference>
<dbReference type="Gene3D" id="3.30.420.10">
    <property type="entry name" value="Ribonuclease H-like superfamily/Ribonuclease H"/>
    <property type="match status" value="1"/>
</dbReference>
<dbReference type="EMBL" id="GL888090">
    <property type="protein sequence ID" value="EGI67671.1"/>
    <property type="molecule type" value="Genomic_DNA"/>
</dbReference>
<protein>
    <submittedName>
        <fullName evidence="2">Uncharacterized protein</fullName>
    </submittedName>
</protein>
<name>F4WDQ8_ACREC</name>
<proteinExistence type="predicted"/>
<evidence type="ECO:0000313" key="3">
    <source>
        <dbReference type="Proteomes" id="UP000007755"/>
    </source>
</evidence>
<dbReference type="PANTHER" id="PTHR47326:SF1">
    <property type="entry name" value="HTH PSQ-TYPE DOMAIN-CONTAINING PROTEIN"/>
    <property type="match status" value="1"/>
</dbReference>
<feature type="region of interest" description="Disordered" evidence="1">
    <location>
        <begin position="321"/>
        <end position="343"/>
    </location>
</feature>
<keyword evidence="3" id="KW-1185">Reference proteome</keyword>
<dbReference type="InterPro" id="IPR036397">
    <property type="entry name" value="RNaseH_sf"/>
</dbReference>
<accession>F4WDQ8</accession>
<sequence>MNSGLELLGTKILDPAILPNTLNSVLNNIFQQDGAGPHNARIVTNYLNQQFWIDRYGPIRWRARSPDLNLLDSFLWGYCKEVICWQLPEDIEELNDKLHYAIWVIESKIDGHRDMLYTFMMVNFNVAELRHCPSSYSFATLYLAFNYQTKSDNLMSDVMLLNYAFRGFPPYSDSFLECQRVVNLAVPFYQSEEQPDTELFLLAVFLYYACWSGGEKEENMVGDWEGGELRHCATLLQPKIIFLRLHLRLYAVLRLVASCRRGFTRNAIGLLTLKILAVVFELEKETSKPIALLRRLLNAVVSPGFLHPNPLLTAYSSSFASGSISRSQGNRVPPYVGSSSRSY</sequence>
<gene>
    <name evidence="2" type="ORF">G5I_03716</name>
</gene>
<dbReference type="PANTHER" id="PTHR47326">
    <property type="entry name" value="TRANSPOSABLE ELEMENT TC3 TRANSPOSASE-LIKE PROTEIN"/>
    <property type="match status" value="1"/>
</dbReference>
<evidence type="ECO:0000256" key="1">
    <source>
        <dbReference type="SAM" id="MobiDB-lite"/>
    </source>
</evidence>